<feature type="transmembrane region" description="Helical" evidence="7">
    <location>
        <begin position="97"/>
        <end position="115"/>
    </location>
</feature>
<comment type="caution">
    <text evidence="9">The sequence shown here is derived from an EMBL/GenBank/DDBJ whole genome shotgun (WGS) entry which is preliminary data.</text>
</comment>
<dbReference type="EMBL" id="AEVN01000018">
    <property type="protein sequence ID" value="EFY05519.1"/>
    <property type="molecule type" value="Genomic_DNA"/>
</dbReference>
<feature type="transmembrane region" description="Helical" evidence="7">
    <location>
        <begin position="148"/>
        <end position="168"/>
    </location>
</feature>
<dbReference type="eggNOG" id="COG1674">
    <property type="taxonomic scope" value="Bacteria"/>
</dbReference>
<proteinExistence type="inferred from homology"/>
<dbReference type="InterPro" id="IPR050206">
    <property type="entry name" value="FtsK/SpoIIIE/SftA"/>
</dbReference>
<keyword evidence="7" id="KW-1133">Transmembrane helix</keyword>
<evidence type="ECO:0000256" key="2">
    <source>
        <dbReference type="ARBA" id="ARBA00022741"/>
    </source>
</evidence>
<dbReference type="GO" id="GO:0003677">
    <property type="term" value="F:DNA binding"/>
    <property type="evidence" value="ECO:0007669"/>
    <property type="project" value="UniProtKB-KW"/>
</dbReference>
<evidence type="ECO:0000259" key="8">
    <source>
        <dbReference type="PROSITE" id="PS50901"/>
    </source>
</evidence>
<dbReference type="Gene3D" id="3.30.980.40">
    <property type="match status" value="1"/>
</dbReference>
<dbReference type="HOGENOM" id="CLU_001981_9_7_9"/>
<dbReference type="CDD" id="cd01127">
    <property type="entry name" value="TrwB_TraG_TraD_VirD4"/>
    <property type="match status" value="1"/>
</dbReference>
<keyword evidence="2 5" id="KW-0547">Nucleotide-binding</keyword>
<keyword evidence="7" id="KW-0812">Transmembrane</keyword>
<accession>E8LCB1</accession>
<dbReference type="SUPFAM" id="SSF52540">
    <property type="entry name" value="P-loop containing nucleoside triphosphate hydrolases"/>
    <property type="match status" value="1"/>
</dbReference>
<keyword evidence="10" id="KW-1185">Reference proteome</keyword>
<keyword evidence="4" id="KW-0238">DNA-binding</keyword>
<dbReference type="InterPro" id="IPR027417">
    <property type="entry name" value="P-loop_NTPase"/>
</dbReference>
<dbReference type="GO" id="GO:0016020">
    <property type="term" value="C:membrane"/>
    <property type="evidence" value="ECO:0007669"/>
    <property type="project" value="UniProtKB-SubCell"/>
</dbReference>
<feature type="compositionally biased region" description="Basic and acidic residues" evidence="6">
    <location>
        <begin position="342"/>
        <end position="354"/>
    </location>
</feature>
<keyword evidence="7" id="KW-0472">Membrane</keyword>
<reference evidence="9 10" key="1">
    <citation type="submission" date="2011-01" db="EMBL/GenBank/DDBJ databases">
        <authorList>
            <person name="Weinstock G."/>
            <person name="Sodergren E."/>
            <person name="Clifton S."/>
            <person name="Fulton L."/>
            <person name="Fulton B."/>
            <person name="Courtney L."/>
            <person name="Fronick C."/>
            <person name="Harrison M."/>
            <person name="Strong C."/>
            <person name="Farmer C."/>
            <person name="Delahaunty K."/>
            <person name="Markovic C."/>
            <person name="Hall O."/>
            <person name="Minx P."/>
            <person name="Tomlinson C."/>
            <person name="Mitreva M."/>
            <person name="Hou S."/>
            <person name="Chen J."/>
            <person name="Wollam A."/>
            <person name="Pepin K.H."/>
            <person name="Johnson M."/>
            <person name="Bhonagiri V."/>
            <person name="Zhang X."/>
            <person name="Suruliraj S."/>
            <person name="Warren W."/>
            <person name="Chinwalla A."/>
            <person name="Mardis E.R."/>
            <person name="Wilson R.K."/>
        </authorList>
    </citation>
    <scope>NUCLEOTIDE SEQUENCE [LARGE SCALE GENOMIC DNA]</scope>
    <source>
        <strain evidence="9 10">YIT 12067</strain>
    </source>
</reference>
<dbReference type="PANTHER" id="PTHR22683">
    <property type="entry name" value="SPORULATION PROTEIN RELATED"/>
    <property type="match status" value="1"/>
</dbReference>
<evidence type="ECO:0000313" key="9">
    <source>
        <dbReference type="EMBL" id="EFY05519.1"/>
    </source>
</evidence>
<dbReference type="InterPro" id="IPR003593">
    <property type="entry name" value="AAA+_ATPase"/>
</dbReference>
<dbReference type="Gene3D" id="3.40.50.300">
    <property type="entry name" value="P-loop containing nucleotide triphosphate hydrolases"/>
    <property type="match status" value="1"/>
</dbReference>
<dbReference type="GO" id="GO:0005524">
    <property type="term" value="F:ATP binding"/>
    <property type="evidence" value="ECO:0007669"/>
    <property type="project" value="UniProtKB-UniRule"/>
</dbReference>
<feature type="domain" description="FtsK" evidence="8">
    <location>
        <begin position="524"/>
        <end position="710"/>
    </location>
</feature>
<evidence type="ECO:0000256" key="4">
    <source>
        <dbReference type="ARBA" id="ARBA00023125"/>
    </source>
</evidence>
<evidence type="ECO:0000256" key="1">
    <source>
        <dbReference type="ARBA" id="ARBA00006474"/>
    </source>
</evidence>
<dbReference type="PROSITE" id="PS50901">
    <property type="entry name" value="FTSK"/>
    <property type="match status" value="1"/>
</dbReference>
<keyword evidence="3 5" id="KW-0067">ATP-binding</keyword>
<comment type="similarity">
    <text evidence="1">Belongs to the FtsK/SpoIIIE/SftA family.</text>
</comment>
<dbReference type="SMART" id="SM00843">
    <property type="entry name" value="Ftsk_gamma"/>
    <property type="match status" value="1"/>
</dbReference>
<feature type="transmembrane region" description="Helical" evidence="7">
    <location>
        <begin position="65"/>
        <end position="85"/>
    </location>
</feature>
<dbReference type="Pfam" id="PF09397">
    <property type="entry name" value="FtsK_gamma"/>
    <property type="match status" value="1"/>
</dbReference>
<name>E8LCB1_9FIRM</name>
<dbReference type="SUPFAM" id="SSF46785">
    <property type="entry name" value="Winged helix' DNA-binding domain"/>
    <property type="match status" value="1"/>
</dbReference>
<sequence length="866" mass="95551">MTAGSCKFRSCLILRKERRRKQQNRSYSRPVGVVCLLIGLLFAAALLMTAEDDVMHYAYLVEQHLLGKGIFLLPLAFFAASFALLKGQFGVFNKRTLIFTLVTLCLTGTAHHVFVPVGSELEPSLIAEGGGLIGGLLLKLLRSFAGDVTVYIILALGWLWLLGLVLPLRKWWELWQDYLTSDEITLVRPDDKVREERKRPEIVPRTVFKRKSAAPQQHTAPADNVISNYTSPEFDAFNEGVQKKSAFRSILGFTKNKSVYEKSPLKEEIERDPVQLPEWEQSKPEVIVRPIINYDDDYEPDSRFLDDAEPPAAEPEPEPERPASVIRNTYREEQVPTFAVPAKEEPQPEPEPEKPAVTIFDSADKIAAAAPAQQSAAYEPEAQAASSYQLPPLEILDTPKASDPSTYQKDIMDQCAVLEQTLADFKVRARVVAVTRGPSVTRFELEPAAGVKVSSVVNLADDIALRLAAPGVRIEAPIPGKSAIGIEAPNTKNDPVCFREVVEAGSVRNAKEHLCIGLGKDISGDIISADLAKMPHLLVAGSTGSGKSVCINTIIAGLLYRATPDEVKLILVDPKVVELSNYNGIPHLLTPVVTEPKKAASALHWAVAEMERRYKAFADSRVRDIKTYNAQADEKMPYIVIIIDELSDLMMVAKVDVEDAILRLAQKARAAGIHLILATQRPSVDVITGIVKANIPSRIAFAVSSQTDSRTIIDMGGAEKLLGKGDMLFYPMGYNKPVRVQGAFVSDDELNKIVDFIIKQSIPVNYSEEVTEQELECDNKGHNAEDAGSNAPAEDELFEDALSLVLDMGQASSSMLQRRFRIGYTRAARLVDTMEELGIVGQSVGSKPREVIMSRKEAEERFLRRE</sequence>
<gene>
    <name evidence="9" type="ORF">HMPREF9443_00480</name>
</gene>
<dbReference type="Pfam" id="PF17854">
    <property type="entry name" value="FtsK_alpha"/>
    <property type="match status" value="1"/>
</dbReference>
<dbReference type="PANTHER" id="PTHR22683:SF41">
    <property type="entry name" value="DNA TRANSLOCASE FTSK"/>
    <property type="match status" value="1"/>
</dbReference>
<dbReference type="Proteomes" id="UP000004923">
    <property type="component" value="Unassembled WGS sequence"/>
</dbReference>
<evidence type="ECO:0000256" key="3">
    <source>
        <dbReference type="ARBA" id="ARBA00022840"/>
    </source>
</evidence>
<feature type="binding site" evidence="5">
    <location>
        <begin position="541"/>
        <end position="548"/>
    </location>
    <ligand>
        <name>ATP</name>
        <dbReference type="ChEBI" id="CHEBI:30616"/>
    </ligand>
</feature>
<dbReference type="InterPro" id="IPR041027">
    <property type="entry name" value="FtsK_alpha"/>
</dbReference>
<dbReference type="InterPro" id="IPR036388">
    <property type="entry name" value="WH-like_DNA-bd_sf"/>
</dbReference>
<evidence type="ECO:0000256" key="6">
    <source>
        <dbReference type="SAM" id="MobiDB-lite"/>
    </source>
</evidence>
<feature type="region of interest" description="Disordered" evidence="6">
    <location>
        <begin position="297"/>
        <end position="355"/>
    </location>
</feature>
<dbReference type="InterPro" id="IPR002543">
    <property type="entry name" value="FtsK_dom"/>
</dbReference>
<dbReference type="Pfam" id="PF01580">
    <property type="entry name" value="FtsK_SpoIIIE"/>
    <property type="match status" value="1"/>
</dbReference>
<protein>
    <submittedName>
        <fullName evidence="9">FtsK/SpoIIIE family protein</fullName>
    </submittedName>
</protein>
<dbReference type="InterPro" id="IPR018541">
    <property type="entry name" value="Ftsk_gamma"/>
</dbReference>
<evidence type="ECO:0000313" key="10">
    <source>
        <dbReference type="Proteomes" id="UP000004923"/>
    </source>
</evidence>
<dbReference type="SMART" id="SM00382">
    <property type="entry name" value="AAA"/>
    <property type="match status" value="1"/>
</dbReference>
<evidence type="ECO:0000256" key="5">
    <source>
        <dbReference type="PROSITE-ProRule" id="PRU00289"/>
    </source>
</evidence>
<dbReference type="AlphaFoldDB" id="E8LCB1"/>
<feature type="transmembrane region" description="Helical" evidence="7">
    <location>
        <begin position="27"/>
        <end position="50"/>
    </location>
</feature>
<evidence type="ECO:0000256" key="7">
    <source>
        <dbReference type="SAM" id="Phobius"/>
    </source>
</evidence>
<organism evidence="9 10">
    <name type="scientific">Phascolarctobacterium succinatutens YIT 12067</name>
    <dbReference type="NCBI Taxonomy" id="626939"/>
    <lineage>
        <taxon>Bacteria</taxon>
        <taxon>Bacillati</taxon>
        <taxon>Bacillota</taxon>
        <taxon>Negativicutes</taxon>
        <taxon>Acidaminococcales</taxon>
        <taxon>Acidaminococcaceae</taxon>
        <taxon>Phascolarctobacterium</taxon>
    </lineage>
</organism>
<dbReference type="InterPro" id="IPR036390">
    <property type="entry name" value="WH_DNA-bd_sf"/>
</dbReference>
<dbReference type="Gene3D" id="1.10.10.10">
    <property type="entry name" value="Winged helix-like DNA-binding domain superfamily/Winged helix DNA-binding domain"/>
    <property type="match status" value="1"/>
</dbReference>